<dbReference type="EMBL" id="JANX01001156">
    <property type="protein sequence ID" value="KGM29992.1"/>
    <property type="molecule type" value="Genomic_DNA"/>
</dbReference>
<evidence type="ECO:0000256" key="2">
    <source>
        <dbReference type="ARBA" id="ARBA00022490"/>
    </source>
</evidence>
<organism evidence="7 8">
    <name type="scientific">Inquilinus limosus MP06</name>
    <dbReference type="NCBI Taxonomy" id="1398085"/>
    <lineage>
        <taxon>Bacteria</taxon>
        <taxon>Pseudomonadati</taxon>
        <taxon>Pseudomonadota</taxon>
        <taxon>Alphaproteobacteria</taxon>
        <taxon>Rhodospirillales</taxon>
        <taxon>Rhodospirillaceae</taxon>
        <taxon>Inquilinus</taxon>
    </lineage>
</organism>
<evidence type="ECO:0000256" key="1">
    <source>
        <dbReference type="ARBA" id="ARBA00004496"/>
    </source>
</evidence>
<name>A0A0A0CYR1_9PROT</name>
<dbReference type="InterPro" id="IPR041532">
    <property type="entry name" value="RlmI-like_PUA"/>
</dbReference>
<dbReference type="InterPro" id="IPR036974">
    <property type="entry name" value="PUA_sf"/>
</dbReference>
<reference evidence="7 8" key="1">
    <citation type="submission" date="2014-01" db="EMBL/GenBank/DDBJ databases">
        <title>Genome sequence determination for a cystic fibrosis isolate, Inquilinus limosus.</title>
        <authorList>
            <person name="Pino M."/>
            <person name="Di Conza J."/>
            <person name="Gutkind G."/>
        </authorList>
    </citation>
    <scope>NUCLEOTIDE SEQUENCE [LARGE SCALE GENOMIC DNA]</scope>
    <source>
        <strain evidence="7 8">MP06</strain>
    </source>
</reference>
<evidence type="ECO:0000256" key="5">
    <source>
        <dbReference type="ARBA" id="ARBA00022691"/>
    </source>
</evidence>
<feature type="domain" description="RlmI-like PUA" evidence="6">
    <location>
        <begin position="7"/>
        <end position="72"/>
    </location>
</feature>
<gene>
    <name evidence="7" type="ORF">P409_35735</name>
</gene>
<dbReference type="GO" id="GO:0032259">
    <property type="term" value="P:methylation"/>
    <property type="evidence" value="ECO:0007669"/>
    <property type="project" value="UniProtKB-KW"/>
</dbReference>
<dbReference type="Proteomes" id="UP000029995">
    <property type="component" value="Unassembled WGS sequence"/>
</dbReference>
<dbReference type="CDD" id="cd21153">
    <property type="entry name" value="PUA_RlmI"/>
    <property type="match status" value="1"/>
</dbReference>
<keyword evidence="3 7" id="KW-0489">Methyltransferase</keyword>
<evidence type="ECO:0000256" key="3">
    <source>
        <dbReference type="ARBA" id="ARBA00022603"/>
    </source>
</evidence>
<keyword evidence="2" id="KW-0963">Cytoplasm</keyword>
<dbReference type="GO" id="GO:0003723">
    <property type="term" value="F:RNA binding"/>
    <property type="evidence" value="ECO:0007669"/>
    <property type="project" value="InterPro"/>
</dbReference>
<dbReference type="Pfam" id="PF17785">
    <property type="entry name" value="PUA_3"/>
    <property type="match status" value="1"/>
</dbReference>
<dbReference type="AlphaFoldDB" id="A0A0A0CYR1"/>
<proteinExistence type="predicted"/>
<dbReference type="SUPFAM" id="SSF88697">
    <property type="entry name" value="PUA domain-like"/>
    <property type="match status" value="1"/>
</dbReference>
<evidence type="ECO:0000313" key="7">
    <source>
        <dbReference type="EMBL" id="KGM29992.1"/>
    </source>
</evidence>
<dbReference type="InterPro" id="IPR015947">
    <property type="entry name" value="PUA-like_sf"/>
</dbReference>
<accession>A0A0A0CYR1</accession>
<dbReference type="PROSITE" id="PS50890">
    <property type="entry name" value="PUA"/>
    <property type="match status" value="1"/>
</dbReference>
<evidence type="ECO:0000256" key="4">
    <source>
        <dbReference type="ARBA" id="ARBA00022679"/>
    </source>
</evidence>
<dbReference type="PANTHER" id="PTHR42873">
    <property type="entry name" value="RIBOSOMAL RNA LARGE SUBUNIT METHYLTRANSFERASE"/>
    <property type="match status" value="1"/>
</dbReference>
<evidence type="ECO:0000259" key="6">
    <source>
        <dbReference type="Pfam" id="PF17785"/>
    </source>
</evidence>
<comment type="caution">
    <text evidence="7">The sequence shown here is derived from an EMBL/GenBank/DDBJ whole genome shotgun (WGS) entry which is preliminary data.</text>
</comment>
<keyword evidence="4 7" id="KW-0808">Transferase</keyword>
<protein>
    <submittedName>
        <fullName evidence="7">SAM-dependent methyltransferase</fullName>
    </submittedName>
</protein>
<dbReference type="Gene3D" id="2.30.130.10">
    <property type="entry name" value="PUA domain"/>
    <property type="match status" value="1"/>
</dbReference>
<evidence type="ECO:0000313" key="8">
    <source>
        <dbReference type="Proteomes" id="UP000029995"/>
    </source>
</evidence>
<sequence length="102" mass="11184">MTDLPLIRLQPGRDKRVAAGHPWIFSNEIAMTPELREVPLGAPVRVEAASGKALGVGGFNRHALIAVRMLDRSPDAAIDTAFLRRRLAAALALRDTLFDRPF</sequence>
<keyword evidence="5" id="KW-0949">S-adenosyl-L-methionine</keyword>
<dbReference type="GO" id="GO:0008168">
    <property type="term" value="F:methyltransferase activity"/>
    <property type="evidence" value="ECO:0007669"/>
    <property type="project" value="UniProtKB-KW"/>
</dbReference>
<dbReference type="PANTHER" id="PTHR42873:SF1">
    <property type="entry name" value="S-ADENOSYLMETHIONINE-DEPENDENT METHYLTRANSFERASE DOMAIN-CONTAINING PROTEIN"/>
    <property type="match status" value="1"/>
</dbReference>
<comment type="subcellular location">
    <subcellularLocation>
        <location evidence="1">Cytoplasm</location>
    </subcellularLocation>
</comment>
<feature type="non-terminal residue" evidence="7">
    <location>
        <position position="102"/>
    </location>
</feature>